<dbReference type="AlphaFoldDB" id="A0A422NE92"/>
<keyword evidence="2" id="KW-1015">Disulfide bond</keyword>
<feature type="coiled-coil region" evidence="3">
    <location>
        <begin position="12"/>
        <end position="46"/>
    </location>
</feature>
<keyword evidence="6" id="KW-1185">Reference proteome</keyword>
<evidence type="ECO:0000313" key="5">
    <source>
        <dbReference type="EMBL" id="RNF03791.1"/>
    </source>
</evidence>
<evidence type="ECO:0000259" key="4">
    <source>
        <dbReference type="PROSITE" id="PS51914"/>
    </source>
</evidence>
<evidence type="ECO:0000256" key="1">
    <source>
        <dbReference type="ARBA" id="ARBA00022729"/>
    </source>
</evidence>
<dbReference type="GeneID" id="40321846"/>
<dbReference type="EMBL" id="MKKU01000706">
    <property type="protein sequence ID" value="RNF03791.1"/>
    <property type="molecule type" value="Genomic_DNA"/>
</dbReference>
<evidence type="ECO:0000256" key="2">
    <source>
        <dbReference type="ARBA" id="ARBA00023157"/>
    </source>
</evidence>
<dbReference type="OrthoDB" id="28322at2759"/>
<evidence type="ECO:0000313" key="6">
    <source>
        <dbReference type="Proteomes" id="UP000284403"/>
    </source>
</evidence>
<accession>A0A422NE92</accession>
<dbReference type="GO" id="GO:0006491">
    <property type="term" value="P:N-glycan processing"/>
    <property type="evidence" value="ECO:0007669"/>
    <property type="project" value="TreeGrafter"/>
</dbReference>
<reference evidence="5 6" key="1">
    <citation type="journal article" date="2018" name="BMC Genomics">
        <title>Genomic comparison of Trypanosoma conorhini and Trypanosoma rangeli to Trypanosoma cruzi strains of high and low virulence.</title>
        <authorList>
            <person name="Bradwell K.R."/>
            <person name="Koparde V.N."/>
            <person name="Matveyev A.V."/>
            <person name="Serrano M.G."/>
            <person name="Alves J.M."/>
            <person name="Parikh H."/>
            <person name="Huang B."/>
            <person name="Lee V."/>
            <person name="Espinosa-Alvarez O."/>
            <person name="Ortiz P.A."/>
            <person name="Costa-Martins A.G."/>
            <person name="Teixeira M.M."/>
            <person name="Buck G.A."/>
        </authorList>
    </citation>
    <scope>NUCLEOTIDE SEQUENCE [LARGE SCALE GENOMIC DNA]</scope>
    <source>
        <strain evidence="5 6">025E</strain>
    </source>
</reference>
<gene>
    <name evidence="5" type="ORF">Tco025E_08235</name>
</gene>
<dbReference type="InterPro" id="IPR036607">
    <property type="entry name" value="PRKCSH"/>
</dbReference>
<dbReference type="RefSeq" id="XP_029224914.1">
    <property type="nucleotide sequence ID" value="XM_029375090.1"/>
</dbReference>
<name>A0A422NE92_9TRYP</name>
<protein>
    <recommendedName>
        <fullName evidence="4">MRH domain-containing protein</fullName>
    </recommendedName>
</protein>
<sequence>MDDGSLFELPEAKELRYELRELRDTVDELSASVEEIQKRLNRSVNTEDIMRTLSNECFTLDVKSYTYELCPFKNAHQYDKGTQNGPSLGKWGKFGDNTYSLWANASDYTHMIYEEGERCWNGALRTTDVHVLCGSENKLTQVEEPSMCRYSMVFQTPALCE</sequence>
<keyword evidence="1" id="KW-0732">Signal</keyword>
<dbReference type="InterPro" id="IPR039794">
    <property type="entry name" value="Gtb1-like"/>
</dbReference>
<dbReference type="GO" id="GO:0017177">
    <property type="term" value="C:glucosidase II complex"/>
    <property type="evidence" value="ECO:0007669"/>
    <property type="project" value="TreeGrafter"/>
</dbReference>
<proteinExistence type="predicted"/>
<feature type="domain" description="MRH" evidence="4">
    <location>
        <begin position="55"/>
        <end position="161"/>
    </location>
</feature>
<evidence type="ECO:0000256" key="3">
    <source>
        <dbReference type="SAM" id="Coils"/>
    </source>
</evidence>
<dbReference type="Proteomes" id="UP000284403">
    <property type="component" value="Unassembled WGS sequence"/>
</dbReference>
<dbReference type="InterPro" id="IPR044865">
    <property type="entry name" value="MRH_dom"/>
</dbReference>
<dbReference type="PANTHER" id="PTHR12630">
    <property type="entry name" value="N-LINKED OLIGOSACCHARIDE PROCESSING"/>
    <property type="match status" value="1"/>
</dbReference>
<dbReference type="SUPFAM" id="SSF50911">
    <property type="entry name" value="Mannose 6-phosphate receptor domain"/>
    <property type="match status" value="1"/>
</dbReference>
<dbReference type="PANTHER" id="PTHR12630:SF1">
    <property type="entry name" value="GLUCOSIDASE 2 SUBUNIT BETA"/>
    <property type="match status" value="1"/>
</dbReference>
<keyword evidence="3" id="KW-0175">Coiled coil</keyword>
<organism evidence="5 6">
    <name type="scientific">Trypanosoma conorhini</name>
    <dbReference type="NCBI Taxonomy" id="83891"/>
    <lineage>
        <taxon>Eukaryota</taxon>
        <taxon>Discoba</taxon>
        <taxon>Euglenozoa</taxon>
        <taxon>Kinetoplastea</taxon>
        <taxon>Metakinetoplastina</taxon>
        <taxon>Trypanosomatida</taxon>
        <taxon>Trypanosomatidae</taxon>
        <taxon>Trypanosoma</taxon>
    </lineage>
</organism>
<comment type="caution">
    <text evidence="5">The sequence shown here is derived from an EMBL/GenBank/DDBJ whole genome shotgun (WGS) entry which is preliminary data.</text>
</comment>
<dbReference type="PROSITE" id="PS51914">
    <property type="entry name" value="MRH"/>
    <property type="match status" value="1"/>
</dbReference>
<dbReference type="Gene3D" id="2.70.130.10">
    <property type="entry name" value="Mannose-6-phosphate receptor binding domain"/>
    <property type="match status" value="1"/>
</dbReference>
<dbReference type="InterPro" id="IPR009011">
    <property type="entry name" value="Man6P_isomerase_rcpt-bd_dom_sf"/>
</dbReference>
<dbReference type="Pfam" id="PF13015">
    <property type="entry name" value="PRKCSH_1"/>
    <property type="match status" value="1"/>
</dbReference>